<evidence type="ECO:0000313" key="7">
    <source>
        <dbReference type="EMBL" id="PWE26884.1"/>
    </source>
</evidence>
<dbReference type="GeneID" id="94367159"/>
<gene>
    <name evidence="7" type="ORF">C4N9_19895</name>
</gene>
<keyword evidence="2 5" id="KW-0813">Transport</keyword>
<comment type="subcellular location">
    <subcellularLocation>
        <location evidence="1 5">Periplasm</location>
    </subcellularLocation>
</comment>
<dbReference type="Pfam" id="PF13416">
    <property type="entry name" value="SBP_bac_8"/>
    <property type="match status" value="1"/>
</dbReference>
<dbReference type="OrthoDB" id="9769319at2"/>
<dbReference type="AlphaFoldDB" id="A0A2U2C507"/>
<dbReference type="EMBL" id="QEYD01000015">
    <property type="protein sequence ID" value="PWE26884.1"/>
    <property type="molecule type" value="Genomic_DNA"/>
</dbReference>
<dbReference type="Proteomes" id="UP000244940">
    <property type="component" value="Unassembled WGS sequence"/>
</dbReference>
<dbReference type="PANTHER" id="PTHR30222">
    <property type="entry name" value="SPERMIDINE/PUTRESCINE-BINDING PERIPLASMIC PROTEIN"/>
    <property type="match status" value="1"/>
</dbReference>
<evidence type="ECO:0000313" key="8">
    <source>
        <dbReference type="Proteomes" id="UP000244940"/>
    </source>
</evidence>
<dbReference type="RefSeq" id="WP_109535119.1">
    <property type="nucleotide sequence ID" value="NZ_CAXPUO010000076.1"/>
</dbReference>
<sequence>MKRSILAAAALGMTVPAVAQAEGSLNLYIWSDYITDAAIERFAEEYDVDVTVDVYDSNETLEARLMAGATGYDIVVPTADFMARQIAAGVYQPLNYDLLPNASNMDADLMAEAASFDPENEHAVIYMWGTTGIGYNIDMIAERLGEDYEVDSWSLVFDPEIAAQVADCGISFLDAPTEMFPAALAYLGRDPQSRETEDLEAAAELLGSVREYVRYFHSSQYISDLANGETCVSVGWSGDVFQAADRAAEADRGVNVWYAIPKEGALVWFDMLAVPEDAPNVENAHAFINYLMEPDVIAEITNYVWYANANEASVPMVDEEITSDPAIFPTDEVMDRLFTAVTYGSRVDRVISRLWTGVRTGQ</sequence>
<evidence type="ECO:0000256" key="1">
    <source>
        <dbReference type="ARBA" id="ARBA00004418"/>
    </source>
</evidence>
<reference evidence="7 8" key="1">
    <citation type="submission" date="2018-05" db="EMBL/GenBank/DDBJ databases">
        <title>Pararhodobacter marina sp. nov., isolated from deep-sea water of the Indian Ocean.</title>
        <authorList>
            <person name="Lai Q.Sr."/>
            <person name="Liu X."/>
            <person name="Shao Z."/>
        </authorList>
    </citation>
    <scope>NUCLEOTIDE SEQUENCE [LARGE SCALE GENOMIC DNA]</scope>
    <source>
        <strain evidence="7 8">CIC4N-9</strain>
    </source>
</reference>
<feature type="signal peptide" evidence="6">
    <location>
        <begin position="1"/>
        <end position="21"/>
    </location>
</feature>
<evidence type="ECO:0000256" key="2">
    <source>
        <dbReference type="ARBA" id="ARBA00022448"/>
    </source>
</evidence>
<keyword evidence="3 6" id="KW-0732">Signal</keyword>
<dbReference type="PANTHER" id="PTHR30222:SF12">
    <property type="entry name" value="NORSPERMIDINE SENSOR"/>
    <property type="match status" value="1"/>
</dbReference>
<keyword evidence="4 5" id="KW-0574">Periplasm</keyword>
<accession>A0A2U2C507</accession>
<evidence type="ECO:0000256" key="5">
    <source>
        <dbReference type="PIRNR" id="PIRNR019574"/>
    </source>
</evidence>
<comment type="caution">
    <text evidence="7">The sequence shown here is derived from an EMBL/GenBank/DDBJ whole genome shotgun (WGS) entry which is preliminary data.</text>
</comment>
<feature type="chain" id="PRO_5015539579" description="Putrescine-binding periplasmic protein" evidence="6">
    <location>
        <begin position="22"/>
        <end position="362"/>
    </location>
</feature>
<dbReference type="InterPro" id="IPR001188">
    <property type="entry name" value="Sperm_putr-bd"/>
</dbReference>
<evidence type="ECO:0000256" key="4">
    <source>
        <dbReference type="ARBA" id="ARBA00022764"/>
    </source>
</evidence>
<keyword evidence="8" id="KW-1185">Reference proteome</keyword>
<dbReference type="GO" id="GO:0015846">
    <property type="term" value="P:polyamine transport"/>
    <property type="evidence" value="ECO:0007669"/>
    <property type="project" value="InterPro"/>
</dbReference>
<dbReference type="GO" id="GO:0019808">
    <property type="term" value="F:polyamine binding"/>
    <property type="evidence" value="ECO:0007669"/>
    <property type="project" value="InterPro"/>
</dbReference>
<protein>
    <recommendedName>
        <fullName evidence="5">Putrescine-binding periplasmic protein</fullName>
    </recommendedName>
</protein>
<dbReference type="PIRSF" id="PIRSF019574">
    <property type="entry name" value="Periplasmic_polyamine_BP"/>
    <property type="match status" value="1"/>
</dbReference>
<comment type="similarity">
    <text evidence="5">Belongs to the bacterial solute-binding protein PotD/PotF family.</text>
</comment>
<dbReference type="Gene3D" id="3.40.190.10">
    <property type="entry name" value="Periplasmic binding protein-like II"/>
    <property type="match status" value="2"/>
</dbReference>
<name>A0A2U2C507_9RHOB</name>
<proteinExistence type="inferred from homology"/>
<dbReference type="PRINTS" id="PR00909">
    <property type="entry name" value="SPERMDNBNDNG"/>
</dbReference>
<dbReference type="InterPro" id="IPR006059">
    <property type="entry name" value="SBP"/>
</dbReference>
<evidence type="ECO:0000256" key="6">
    <source>
        <dbReference type="SAM" id="SignalP"/>
    </source>
</evidence>
<dbReference type="GO" id="GO:0042597">
    <property type="term" value="C:periplasmic space"/>
    <property type="evidence" value="ECO:0007669"/>
    <property type="project" value="UniProtKB-SubCell"/>
</dbReference>
<comment type="function">
    <text evidence="5">Required for the activity of the bacterial periplasmic transport system of putrescine.</text>
</comment>
<dbReference type="CDD" id="cd13659">
    <property type="entry name" value="PBP2_PotF"/>
    <property type="match status" value="1"/>
</dbReference>
<evidence type="ECO:0000256" key="3">
    <source>
        <dbReference type="ARBA" id="ARBA00022729"/>
    </source>
</evidence>
<dbReference type="SUPFAM" id="SSF53850">
    <property type="entry name" value="Periplasmic binding protein-like II"/>
    <property type="match status" value="1"/>
</dbReference>
<organism evidence="7 8">
    <name type="scientific">Pararhodobacter marinus</name>
    <dbReference type="NCBI Taxonomy" id="2184063"/>
    <lineage>
        <taxon>Bacteria</taxon>
        <taxon>Pseudomonadati</taxon>
        <taxon>Pseudomonadota</taxon>
        <taxon>Alphaproteobacteria</taxon>
        <taxon>Rhodobacterales</taxon>
        <taxon>Paracoccaceae</taxon>
        <taxon>Pararhodobacter</taxon>
    </lineage>
</organism>